<dbReference type="AlphaFoldDB" id="A0A074XGS6"/>
<evidence type="ECO:0000259" key="2">
    <source>
        <dbReference type="PROSITE" id="PS51820"/>
    </source>
</evidence>
<protein>
    <recommendedName>
        <fullName evidence="2">PA14 domain-containing protein</fullName>
    </recommendedName>
</protein>
<dbReference type="PANTHER" id="PTHR31492">
    <property type="entry name" value="M CELL-TYPE AGGLUTINATION PROTEIN MAM3-RELATED"/>
    <property type="match status" value="1"/>
</dbReference>
<dbReference type="Gene3D" id="2.60.120.1560">
    <property type="match status" value="1"/>
</dbReference>
<proteinExistence type="predicted"/>
<evidence type="ECO:0000313" key="4">
    <source>
        <dbReference type="Proteomes" id="UP000030706"/>
    </source>
</evidence>
<dbReference type="InterPro" id="IPR037524">
    <property type="entry name" value="PA14/GLEYA"/>
</dbReference>
<dbReference type="InterPro" id="IPR054215">
    <property type="entry name" value="DUF6923"/>
</dbReference>
<dbReference type="OrthoDB" id="4792629at2759"/>
<dbReference type="InterPro" id="IPR051905">
    <property type="entry name" value="S_pombe_Mam3/Map4"/>
</dbReference>
<dbReference type="STRING" id="1043002.A0A074XGS6"/>
<sequence length="762" mass="78389">MRRYEIRSTILYNVQVPKLAIGSASCVEQASAKTVARMALAGSPAYTSTVPPSGSVSGTIVVGVTAPGLFTTTVPGTASTPYTVTGSPSTVGGSTPVSVYTPTSAPGTFTTTITSSVRTPYTITGTPTESGGQTPVTVVETPGATAPLPCDAGGYLIQERTLYRLNLTTGVQTLISNSVGPLTGTINSMGYNVLDNYLYAIQNSTTILRIDSTGASTVIAKIAAPVNSNGNVWTSGDIDTNGQFWINSFGTNWAQIDLRPGSATYGQVVASGTSAFRGGPVLGPIDWSYLPGQGNYLFGISKGSNATLVRWSMADHTWTYLQTYGDIDGNGNQFGALYASSGNVLYGTSNNGGAVYSFPIPSGTPSRVTNAAVSGNNDGARCIYAADPIIPATGYVSSTTTLTPGQPGFTSTISPSGTVSGTVIVGTPSAETGYVSSTTTLEPGQPAFTSTIPPSGTVSGTVVIGTPLSSTVYTTVTTVGTASETYTITGTPTSSGDPVPVTIYTPPVVTAYSTTTTPYGGSTLSTSTGTPTEAGGTVPVTVFTPPPSGACYFAPGTCDTGNLRLRYYSNPLNGADSFGAPEGTLGPDYYLGTIPRGSGSIDTLSLAAVYPPQGQDAIQVNGRNYYENYQQNIGGISVDPNNFTLVSTGYFVPQTSGSYQFCDRYADNRDDFYVGSSSAFPCGDSSDASTPRNAAYTIEYWFGTGTGKVTCVNITMVAGFSYPLRNVFGNNGVPFESQFTASGPGLGTNVTDLTGFIAPDSC</sequence>
<keyword evidence="4" id="KW-1185">Reference proteome</keyword>
<dbReference type="PROSITE" id="PS51820">
    <property type="entry name" value="PA14"/>
    <property type="match status" value="1"/>
</dbReference>
<comment type="subcellular location">
    <subcellularLocation>
        <location evidence="1">Cell surface</location>
    </subcellularLocation>
</comment>
<dbReference type="InterPro" id="IPR018871">
    <property type="entry name" value="GLEYA_adhesin_domain"/>
</dbReference>
<dbReference type="GO" id="GO:0009986">
    <property type="term" value="C:cell surface"/>
    <property type="evidence" value="ECO:0007669"/>
    <property type="project" value="UniProtKB-SubCell"/>
</dbReference>
<reference evidence="3 4" key="1">
    <citation type="journal article" date="2014" name="BMC Genomics">
        <title>Genome sequencing of four Aureobasidium pullulans varieties: biotechnological potential, stress tolerance, and description of new species.</title>
        <authorList>
            <person name="Gostin Ar C."/>
            <person name="Ohm R.A."/>
            <person name="Kogej T."/>
            <person name="Sonjak S."/>
            <person name="Turk M."/>
            <person name="Zajc J."/>
            <person name="Zalar P."/>
            <person name="Grube M."/>
            <person name="Sun H."/>
            <person name="Han J."/>
            <person name="Sharma A."/>
            <person name="Chiniquy J."/>
            <person name="Ngan C.Y."/>
            <person name="Lipzen A."/>
            <person name="Barry K."/>
            <person name="Grigoriev I.V."/>
            <person name="Gunde-Cimerman N."/>
        </authorList>
    </citation>
    <scope>NUCLEOTIDE SEQUENCE [LARGE SCALE GENOMIC DNA]</scope>
    <source>
        <strain evidence="3 4">EXF-150</strain>
    </source>
</reference>
<dbReference type="Pfam" id="PF21959">
    <property type="entry name" value="DUF6923"/>
    <property type="match status" value="1"/>
</dbReference>
<organism evidence="3 4">
    <name type="scientific">Aureobasidium pullulans EXF-150</name>
    <dbReference type="NCBI Taxonomy" id="1043002"/>
    <lineage>
        <taxon>Eukaryota</taxon>
        <taxon>Fungi</taxon>
        <taxon>Dikarya</taxon>
        <taxon>Ascomycota</taxon>
        <taxon>Pezizomycotina</taxon>
        <taxon>Dothideomycetes</taxon>
        <taxon>Dothideomycetidae</taxon>
        <taxon>Dothideales</taxon>
        <taxon>Saccotheciaceae</taxon>
        <taxon>Aureobasidium</taxon>
    </lineage>
</organism>
<dbReference type="Proteomes" id="UP000030706">
    <property type="component" value="Unassembled WGS sequence"/>
</dbReference>
<dbReference type="Pfam" id="PF10528">
    <property type="entry name" value="GLEYA"/>
    <property type="match status" value="1"/>
</dbReference>
<dbReference type="GeneID" id="40746029"/>
<feature type="domain" description="PA14" evidence="2">
    <location>
        <begin position="580"/>
        <end position="755"/>
    </location>
</feature>
<dbReference type="SUPFAM" id="SSF63829">
    <property type="entry name" value="Calcium-dependent phosphotriesterase"/>
    <property type="match status" value="1"/>
</dbReference>
<evidence type="ECO:0000313" key="3">
    <source>
        <dbReference type="EMBL" id="KEQ84695.1"/>
    </source>
</evidence>
<dbReference type="EMBL" id="KL584981">
    <property type="protein sequence ID" value="KEQ84695.1"/>
    <property type="molecule type" value="Genomic_DNA"/>
</dbReference>
<dbReference type="HOGENOM" id="CLU_365997_0_0_1"/>
<evidence type="ECO:0000256" key="1">
    <source>
        <dbReference type="ARBA" id="ARBA00004241"/>
    </source>
</evidence>
<dbReference type="PANTHER" id="PTHR31492:SF14">
    <property type="entry name" value="M CELL-TYPE AGGLUTINATION PROTEIN MAM3-RELATED"/>
    <property type="match status" value="1"/>
</dbReference>
<accession>A0A074XGS6</accession>
<gene>
    <name evidence="3" type="ORF">M438DRAFT_334557</name>
</gene>
<name>A0A074XGS6_AURPU</name>
<dbReference type="RefSeq" id="XP_029760882.1">
    <property type="nucleotide sequence ID" value="XM_029903723.1"/>
</dbReference>